<dbReference type="InterPro" id="IPR005532">
    <property type="entry name" value="SUMF_dom"/>
</dbReference>
<dbReference type="RefSeq" id="WP_208309636.1">
    <property type="nucleotide sequence ID" value="NZ_JAGETX010000087.1"/>
</dbReference>
<dbReference type="SUPFAM" id="SSF56436">
    <property type="entry name" value="C-type lectin-like"/>
    <property type="match status" value="1"/>
</dbReference>
<dbReference type="PANTHER" id="PTHR23150">
    <property type="entry name" value="SULFATASE MODIFYING FACTOR 1, 2"/>
    <property type="match status" value="1"/>
</dbReference>
<accession>A0ABS3TIP2</accession>
<dbReference type="Gene3D" id="3.90.1580.10">
    <property type="entry name" value="paralog of FGE (formylglycine-generating enzyme)"/>
    <property type="match status" value="1"/>
</dbReference>
<reference evidence="2 3" key="1">
    <citation type="submission" date="2021-03" db="EMBL/GenBank/DDBJ databases">
        <authorList>
            <person name="Kim M.K."/>
        </authorList>
    </citation>
    <scope>NUCLEOTIDE SEQUENCE [LARGE SCALE GENOMIC DNA]</scope>
    <source>
        <strain evidence="2 3">BT507</strain>
    </source>
</reference>
<evidence type="ECO:0000313" key="3">
    <source>
        <dbReference type="Proteomes" id="UP000670527"/>
    </source>
</evidence>
<feature type="non-terminal residue" evidence="2">
    <location>
        <position position="1"/>
    </location>
</feature>
<dbReference type="InterPro" id="IPR051043">
    <property type="entry name" value="Sulfatase_Mod_Factor_Kinase"/>
</dbReference>
<dbReference type="Proteomes" id="UP000670527">
    <property type="component" value="Unassembled WGS sequence"/>
</dbReference>
<sequence>AYTAPVGAFFPNDFGLYDMSGNVAEWCDDAYMEASVPVVWDMNPTNPDDNEPRKVVRGGSWKDIAYFLETGTRNFEYQDSARSYIGFRCAMIQIGRNSR</sequence>
<dbReference type="InterPro" id="IPR016187">
    <property type="entry name" value="CTDL_fold"/>
</dbReference>
<protein>
    <submittedName>
        <fullName evidence="2">SUMF1/EgtB/PvdO family nonheme iron enzyme</fullName>
    </submittedName>
</protein>
<proteinExistence type="predicted"/>
<gene>
    <name evidence="2" type="ORF">J4D97_23045</name>
</gene>
<dbReference type="Pfam" id="PF03781">
    <property type="entry name" value="FGE-sulfatase"/>
    <property type="match status" value="1"/>
</dbReference>
<feature type="domain" description="Sulfatase-modifying factor enzyme-like" evidence="1">
    <location>
        <begin position="2"/>
        <end position="90"/>
    </location>
</feature>
<comment type="caution">
    <text evidence="2">The sequence shown here is derived from an EMBL/GenBank/DDBJ whole genome shotgun (WGS) entry which is preliminary data.</text>
</comment>
<evidence type="ECO:0000313" key="2">
    <source>
        <dbReference type="EMBL" id="MBO3273537.1"/>
    </source>
</evidence>
<name>A0ABS3TIP2_9BACT</name>
<dbReference type="PANTHER" id="PTHR23150:SF19">
    <property type="entry name" value="FORMYLGLYCINE-GENERATING ENZYME"/>
    <property type="match status" value="1"/>
</dbReference>
<keyword evidence="3" id="KW-1185">Reference proteome</keyword>
<organism evidence="2 3">
    <name type="scientific">Hymenobacter defluvii</name>
    <dbReference type="NCBI Taxonomy" id="2054411"/>
    <lineage>
        <taxon>Bacteria</taxon>
        <taxon>Pseudomonadati</taxon>
        <taxon>Bacteroidota</taxon>
        <taxon>Cytophagia</taxon>
        <taxon>Cytophagales</taxon>
        <taxon>Hymenobacteraceae</taxon>
        <taxon>Hymenobacter</taxon>
    </lineage>
</organism>
<evidence type="ECO:0000259" key="1">
    <source>
        <dbReference type="Pfam" id="PF03781"/>
    </source>
</evidence>
<dbReference type="InterPro" id="IPR042095">
    <property type="entry name" value="SUMF_sf"/>
</dbReference>
<dbReference type="EMBL" id="JAGETX010000087">
    <property type="protein sequence ID" value="MBO3273537.1"/>
    <property type="molecule type" value="Genomic_DNA"/>
</dbReference>